<evidence type="ECO:0000313" key="3">
    <source>
        <dbReference type="Proteomes" id="UP000689195"/>
    </source>
</evidence>
<name>A0A8S1U8W6_9CILI</name>
<comment type="caution">
    <text evidence="2">The sequence shown here is derived from an EMBL/GenBank/DDBJ whole genome shotgun (WGS) entry which is preliminary data.</text>
</comment>
<keyword evidence="3" id="KW-1185">Reference proteome</keyword>
<dbReference type="AlphaFoldDB" id="A0A8S1U8W6"/>
<reference evidence="2" key="1">
    <citation type="submission" date="2021-01" db="EMBL/GenBank/DDBJ databases">
        <authorList>
            <consortium name="Genoscope - CEA"/>
            <person name="William W."/>
        </authorList>
    </citation>
    <scope>NUCLEOTIDE SEQUENCE</scope>
</reference>
<organism evidence="2 3">
    <name type="scientific">Paramecium pentaurelia</name>
    <dbReference type="NCBI Taxonomy" id="43138"/>
    <lineage>
        <taxon>Eukaryota</taxon>
        <taxon>Sar</taxon>
        <taxon>Alveolata</taxon>
        <taxon>Ciliophora</taxon>
        <taxon>Intramacronucleata</taxon>
        <taxon>Oligohymenophorea</taxon>
        <taxon>Peniculida</taxon>
        <taxon>Parameciidae</taxon>
        <taxon>Paramecium</taxon>
    </lineage>
</organism>
<keyword evidence="1" id="KW-0812">Transmembrane</keyword>
<feature type="transmembrane region" description="Helical" evidence="1">
    <location>
        <begin position="9"/>
        <end position="28"/>
    </location>
</feature>
<protein>
    <submittedName>
        <fullName evidence="2">Uncharacterized protein</fullName>
    </submittedName>
</protein>
<accession>A0A8S1U8W6</accession>
<dbReference type="EMBL" id="CAJJDO010000036">
    <property type="protein sequence ID" value="CAD8161585.1"/>
    <property type="molecule type" value="Genomic_DNA"/>
</dbReference>
<dbReference type="Proteomes" id="UP000689195">
    <property type="component" value="Unassembled WGS sequence"/>
</dbReference>
<sequence length="64" mass="8004">MLIILIYKLFRIAFCINFLISTIVFNFWKLSLCCFNYYLTRIEIIIFKQIKFRKIDHESYFYCK</sequence>
<gene>
    <name evidence="2" type="ORF">PPENT_87.1.T0360260</name>
</gene>
<evidence type="ECO:0000256" key="1">
    <source>
        <dbReference type="SAM" id="Phobius"/>
    </source>
</evidence>
<keyword evidence="1" id="KW-1133">Transmembrane helix</keyword>
<proteinExistence type="predicted"/>
<keyword evidence="1" id="KW-0472">Membrane</keyword>
<evidence type="ECO:0000313" key="2">
    <source>
        <dbReference type="EMBL" id="CAD8161585.1"/>
    </source>
</evidence>